<feature type="domain" description="HTH lacI-type" evidence="5">
    <location>
        <begin position="2"/>
        <end position="56"/>
    </location>
</feature>
<keyword evidence="2" id="KW-0805">Transcription regulation</keyword>
<dbReference type="BioCyc" id="LACI272621:G1G49-1441-MONOMER"/>
<reference evidence="8" key="2">
    <citation type="submission" date="2009-06" db="PDB data bank">
        <title>Crystal structure of periplasmic binding ribose operon repressor protein from Lactobacillus acidophilus.</title>
        <authorList>
            <person name="Agarwal R."/>
            <person name="Burley S.K."/>
            <person name="Swaminathan S."/>
        </authorList>
    </citation>
    <scope>X-RAY CRYSTALLOGRAPHY (1.60 ANGSTROMS) OF 53-318</scope>
</reference>
<evidence type="ECO:0007829" key="8">
    <source>
        <dbReference type="PDB" id="3HS3"/>
    </source>
</evidence>
<dbReference type="CDD" id="cd01392">
    <property type="entry name" value="HTH_LacI"/>
    <property type="match status" value="1"/>
</dbReference>
<dbReference type="OrthoDB" id="9796186at2"/>
<evidence type="ECO:0000313" key="7">
    <source>
        <dbReference type="Proteomes" id="UP000006381"/>
    </source>
</evidence>
<organism evidence="7">
    <name type="scientific">Lactobacillus acidophilus (strain ATCC 700396 / NCK56 / N2 / NCFM)</name>
    <dbReference type="NCBI Taxonomy" id="272621"/>
    <lineage>
        <taxon>Bacteria</taxon>
        <taxon>Bacillati</taxon>
        <taxon>Bacillota</taxon>
        <taxon>Bacilli</taxon>
        <taxon>Lactobacillales</taxon>
        <taxon>Lactobacillaceae</taxon>
        <taxon>Lactobacillus</taxon>
    </lineage>
</organism>
<keyword evidence="1" id="KW-0678">Repressor</keyword>
<reference evidence="6 7" key="1">
    <citation type="journal article" date="2005" name="Proc. Natl. Acad. Sci. U.S.A.">
        <title>Complete genome sequence of the probiotic lactic acid bacterium Lactobacillus acidophilus NCFM.</title>
        <authorList>
            <person name="Altermann E."/>
            <person name="Russell W.M."/>
            <person name="Azcarate-Peril M.A."/>
            <person name="Barrangou R."/>
            <person name="Buck B.L."/>
            <person name="McAuliffe O."/>
            <person name="Souther N."/>
            <person name="Dobson A."/>
            <person name="Duong T."/>
            <person name="Callanan M."/>
            <person name="Lick S."/>
            <person name="Hamrick A."/>
            <person name="Cano R."/>
            <person name="Klaenhammer T.R."/>
        </authorList>
    </citation>
    <scope>NUCLEOTIDE SEQUENCE [LARGE SCALE GENOMIC DNA]</scope>
    <source>
        <strain evidence="7">ATCC 700396 / NCK56 / N2 / NCFM</strain>
    </source>
</reference>
<dbReference type="STRING" id="272621.LBA1472"/>
<dbReference type="PROSITE" id="PS00356">
    <property type="entry name" value="HTH_LACI_1"/>
    <property type="match status" value="1"/>
</dbReference>
<dbReference type="InterPro" id="IPR028082">
    <property type="entry name" value="Peripla_BP_I"/>
</dbReference>
<dbReference type="InterPro" id="IPR010982">
    <property type="entry name" value="Lambda_DNA-bd_dom_sf"/>
</dbReference>
<dbReference type="PATRIC" id="fig|272621.13.peg.1393"/>
<dbReference type="AlphaFoldDB" id="Q5FJ32"/>
<dbReference type="PDBsum" id="3HS3"/>
<dbReference type="PRINTS" id="PR00036">
    <property type="entry name" value="HTHLACI"/>
</dbReference>
<sequence>MTTIRDIAKLSGVSVATVSRIINHSGKVSETTKQKVEKIISQTHYQPNQVARTLYQKKSKMIGIIIPDLNNRFYAQIIDGIQEVIQKEGYTALISFSTNSDVKKYQNAIINFENNNVDGIITSAFTIPPNFHLNTPLVMYDSANINDDIVRIVSNNTKGGKESIKLLSKKIEKVLIQHWPLSLPTIRERIEAMTAEASKLKIDYLLEETPENNPYISAQSALNKSNQFDAIITVNDLYAAEIIKEAKRRNLKIPDDFQLVGYDNNILCGYTSPTISTIDQNPKLIGQTAAHRLLDLMSGNNSTRNSIIDVLPIKRDSTL</sequence>
<evidence type="ECO:0000313" key="6">
    <source>
        <dbReference type="EMBL" id="AAV43292.1"/>
    </source>
</evidence>
<dbReference type="InterPro" id="IPR000843">
    <property type="entry name" value="HTH_LacI"/>
</dbReference>
<dbReference type="Proteomes" id="UP000006381">
    <property type="component" value="Chromosome"/>
</dbReference>
<gene>
    <name evidence="6" type="primary">rbsR</name>
    <name evidence="6" type="ordered locus">LBA1472</name>
</gene>
<dbReference type="KEGG" id="lac:LBA1472"/>
<keyword evidence="7" id="KW-1185">Reference proteome</keyword>
<evidence type="ECO:0000256" key="4">
    <source>
        <dbReference type="ARBA" id="ARBA00023163"/>
    </source>
</evidence>
<name>Q5FJ32_LACAC</name>
<dbReference type="PANTHER" id="PTHR30146:SF95">
    <property type="entry name" value="RIBOSE OPERON REPRESSOR"/>
    <property type="match status" value="1"/>
</dbReference>
<dbReference type="InterPro" id="IPR046335">
    <property type="entry name" value="LacI/GalR-like_sensor"/>
</dbReference>
<dbReference type="SUPFAM" id="SSF53822">
    <property type="entry name" value="Periplasmic binding protein-like I"/>
    <property type="match status" value="1"/>
</dbReference>
<keyword evidence="3" id="KW-0238">DNA-binding</keyword>
<dbReference type="EvolutionaryTrace" id="Q5FJ32"/>
<evidence type="ECO:0000259" key="5">
    <source>
        <dbReference type="PROSITE" id="PS50932"/>
    </source>
</evidence>
<dbReference type="Pfam" id="PF00356">
    <property type="entry name" value="LacI"/>
    <property type="match status" value="1"/>
</dbReference>
<dbReference type="SMART" id="SM00354">
    <property type="entry name" value="HTH_LACI"/>
    <property type="match status" value="1"/>
</dbReference>
<proteinExistence type="evidence at protein level"/>
<evidence type="ECO:0000256" key="3">
    <source>
        <dbReference type="ARBA" id="ARBA00023125"/>
    </source>
</evidence>
<accession>Q5FJ32</accession>
<dbReference type="PANTHER" id="PTHR30146">
    <property type="entry name" value="LACI-RELATED TRANSCRIPTIONAL REPRESSOR"/>
    <property type="match status" value="1"/>
</dbReference>
<dbReference type="SMR" id="Q5FJ32"/>
<dbReference type="HOGENOM" id="CLU_037628_6_1_9"/>
<evidence type="ECO:0000256" key="1">
    <source>
        <dbReference type="ARBA" id="ARBA00022491"/>
    </source>
</evidence>
<evidence type="ECO:0000256" key="2">
    <source>
        <dbReference type="ARBA" id="ARBA00023015"/>
    </source>
</evidence>
<dbReference type="Gene3D" id="1.10.260.40">
    <property type="entry name" value="lambda repressor-like DNA-binding domains"/>
    <property type="match status" value="1"/>
</dbReference>
<dbReference type="GO" id="GO:0003700">
    <property type="term" value="F:DNA-binding transcription factor activity"/>
    <property type="evidence" value="ECO:0007669"/>
    <property type="project" value="TreeGrafter"/>
</dbReference>
<keyword evidence="8" id="KW-0002">3D-structure</keyword>
<keyword evidence="4" id="KW-0804">Transcription</keyword>
<dbReference type="GO" id="GO:0000976">
    <property type="term" value="F:transcription cis-regulatory region binding"/>
    <property type="evidence" value="ECO:0007669"/>
    <property type="project" value="TreeGrafter"/>
</dbReference>
<dbReference type="Gene3D" id="3.40.50.2300">
    <property type="match status" value="2"/>
</dbReference>
<dbReference type="SUPFAM" id="SSF47413">
    <property type="entry name" value="lambda repressor-like DNA-binding domains"/>
    <property type="match status" value="1"/>
</dbReference>
<dbReference type="PROSITE" id="PS50932">
    <property type="entry name" value="HTH_LACI_2"/>
    <property type="match status" value="1"/>
</dbReference>
<dbReference type="Pfam" id="PF13377">
    <property type="entry name" value="Peripla_BP_3"/>
    <property type="match status" value="1"/>
</dbReference>
<dbReference type="EMBL" id="CP000033">
    <property type="protein sequence ID" value="AAV43292.1"/>
    <property type="molecule type" value="Genomic_DNA"/>
</dbReference>
<dbReference type="PDB" id="3HS3">
    <property type="method" value="X-ray"/>
    <property type="resolution" value="1.60 A"/>
    <property type="chains" value="A/B=53-318"/>
</dbReference>
<dbReference type="eggNOG" id="COG1609">
    <property type="taxonomic scope" value="Bacteria"/>
</dbReference>
<protein>
    <submittedName>
        <fullName evidence="6">Ribose operon repressor</fullName>
    </submittedName>
</protein>